<evidence type="ECO:0000256" key="1">
    <source>
        <dbReference type="ARBA" id="ARBA00004434"/>
    </source>
</evidence>
<keyword evidence="9 12" id="KW-0496">Mitochondrion</keyword>
<evidence type="ECO:0000256" key="7">
    <source>
        <dbReference type="ARBA" id="ARBA00022989"/>
    </source>
</evidence>
<dbReference type="GO" id="GO:0016491">
    <property type="term" value="F:oxidoreductase activity"/>
    <property type="evidence" value="ECO:0007669"/>
    <property type="project" value="UniProtKB-KW"/>
</dbReference>
<evidence type="ECO:0000313" key="14">
    <source>
        <dbReference type="EMBL" id="KTB41578.1"/>
    </source>
</evidence>
<evidence type="ECO:0000256" key="8">
    <source>
        <dbReference type="ARBA" id="ARBA00023002"/>
    </source>
</evidence>
<organism evidence="14 15">
    <name type="scientific">Moniliophthora roreri</name>
    <name type="common">Frosty pod rot fungus</name>
    <name type="synonym">Monilia roreri</name>
    <dbReference type="NCBI Taxonomy" id="221103"/>
    <lineage>
        <taxon>Eukaryota</taxon>
        <taxon>Fungi</taxon>
        <taxon>Dikarya</taxon>
        <taxon>Basidiomycota</taxon>
        <taxon>Agaricomycotina</taxon>
        <taxon>Agaricomycetes</taxon>
        <taxon>Agaricomycetidae</taxon>
        <taxon>Agaricales</taxon>
        <taxon>Marasmiineae</taxon>
        <taxon>Marasmiaceae</taxon>
        <taxon>Moniliophthora</taxon>
    </lineage>
</organism>
<gene>
    <name evidence="14" type="ORF">WG66_5727</name>
</gene>
<feature type="transmembrane region" description="Helical" evidence="13">
    <location>
        <begin position="12"/>
        <end position="32"/>
    </location>
</feature>
<reference evidence="14 15" key="1">
    <citation type="submission" date="2015-12" db="EMBL/GenBank/DDBJ databases">
        <title>Draft genome sequence of Moniliophthora roreri, the causal agent of frosty pod rot of cacao.</title>
        <authorList>
            <person name="Aime M.C."/>
            <person name="Diaz-Valderrama J.R."/>
            <person name="Kijpornyongpan T."/>
            <person name="Phillips-Mora W."/>
        </authorList>
    </citation>
    <scope>NUCLEOTIDE SEQUENCE [LARGE SCALE GENOMIC DNA]</scope>
    <source>
        <strain evidence="14 15">MCA 2952</strain>
    </source>
</reference>
<keyword evidence="8 12" id="KW-0560">Oxidoreductase</keyword>
<dbReference type="PANTHER" id="PTHR28264:SF1">
    <property type="entry name" value="CYTOCHROME C OXIDASE SUBUNIT 6C"/>
    <property type="match status" value="1"/>
</dbReference>
<dbReference type="Proteomes" id="UP000054988">
    <property type="component" value="Unassembled WGS sequence"/>
</dbReference>
<dbReference type="GO" id="GO:0006123">
    <property type="term" value="P:mitochondrial electron transport, cytochrome c to oxygen"/>
    <property type="evidence" value="ECO:0007669"/>
    <property type="project" value="InterPro"/>
</dbReference>
<evidence type="ECO:0000256" key="10">
    <source>
        <dbReference type="ARBA" id="ARBA00023136"/>
    </source>
</evidence>
<dbReference type="PANTHER" id="PTHR28264">
    <property type="entry name" value="CYTOCHROME C OXIDASE SUBUNIT 7A"/>
    <property type="match status" value="1"/>
</dbReference>
<evidence type="ECO:0000256" key="13">
    <source>
        <dbReference type="SAM" id="Phobius"/>
    </source>
</evidence>
<sequence>MIAPITGKLRKRFLVDISCALGLGTSAAYAFWYGYHLKAVERQEQFYLKLEKEKLAQRA</sequence>
<evidence type="ECO:0000256" key="3">
    <source>
        <dbReference type="ARBA" id="ARBA00008862"/>
    </source>
</evidence>
<comment type="pathway">
    <text evidence="2 12">Energy metabolism; oxidative phosphorylation.</text>
</comment>
<evidence type="ECO:0000313" key="15">
    <source>
        <dbReference type="Proteomes" id="UP000054988"/>
    </source>
</evidence>
<evidence type="ECO:0000256" key="12">
    <source>
        <dbReference type="PIRNR" id="PIRNR000283"/>
    </source>
</evidence>
<keyword evidence="10 12" id="KW-0472">Membrane</keyword>
<evidence type="ECO:0000256" key="11">
    <source>
        <dbReference type="ARBA" id="ARBA00031091"/>
    </source>
</evidence>
<evidence type="ECO:0000256" key="4">
    <source>
        <dbReference type="ARBA" id="ARBA00016081"/>
    </source>
</evidence>
<name>A0A0W0FZ27_MONRR</name>
<evidence type="ECO:0000256" key="5">
    <source>
        <dbReference type="ARBA" id="ARBA00022692"/>
    </source>
</evidence>
<dbReference type="GO" id="GO:0005743">
    <property type="term" value="C:mitochondrial inner membrane"/>
    <property type="evidence" value="ECO:0007669"/>
    <property type="project" value="UniProtKB-SubCell"/>
</dbReference>
<dbReference type="PIRSF" id="PIRSF000283">
    <property type="entry name" value="COX9"/>
    <property type="match status" value="1"/>
</dbReference>
<evidence type="ECO:0000256" key="2">
    <source>
        <dbReference type="ARBA" id="ARBA00004673"/>
    </source>
</evidence>
<comment type="function">
    <text evidence="12">Component of the cytochrome c oxidase, the last enzyme in the mitochondrial electron transport chain which drives oxidative phosphorylation.</text>
</comment>
<dbReference type="EMBL" id="LATX01001438">
    <property type="protein sequence ID" value="KTB41578.1"/>
    <property type="molecule type" value="Genomic_DNA"/>
</dbReference>
<dbReference type="GO" id="GO:0004129">
    <property type="term" value="F:cytochrome-c oxidase activity"/>
    <property type="evidence" value="ECO:0007669"/>
    <property type="project" value="TreeGrafter"/>
</dbReference>
<dbReference type="InterPro" id="IPR014368">
    <property type="entry name" value="Cyt_c_oxidase_su7a_fun"/>
</dbReference>
<evidence type="ECO:0000256" key="6">
    <source>
        <dbReference type="ARBA" id="ARBA00022792"/>
    </source>
</evidence>
<keyword evidence="7 13" id="KW-1133">Transmembrane helix</keyword>
<evidence type="ECO:0000256" key="9">
    <source>
        <dbReference type="ARBA" id="ARBA00023128"/>
    </source>
</evidence>
<protein>
    <recommendedName>
        <fullName evidence="4 12">Cytochrome c oxidase subunit 9, mitochondrial</fullName>
    </recommendedName>
    <alternativeName>
        <fullName evidence="11 12">Cytochrome c oxidase polypeptide VIIA</fullName>
    </alternativeName>
</protein>
<comment type="subcellular location">
    <subcellularLocation>
        <location evidence="1">Mitochondrion inner membrane</location>
        <topology evidence="1">Single-pass membrane protein</topology>
    </subcellularLocation>
</comment>
<dbReference type="UniPathway" id="UPA00705"/>
<keyword evidence="6 12" id="KW-0999">Mitochondrion inner membrane</keyword>
<keyword evidence="5 13" id="KW-0812">Transmembrane</keyword>
<dbReference type="CDD" id="cd22888">
    <property type="entry name" value="CcO_VIIa_fungal"/>
    <property type="match status" value="1"/>
</dbReference>
<dbReference type="eggNOG" id="ENOG502RSFC">
    <property type="taxonomic scope" value="Eukaryota"/>
</dbReference>
<proteinExistence type="inferred from homology"/>
<comment type="similarity">
    <text evidence="3 12">Belongs to the fungal cytochrome c oxidase subunit 7a family.</text>
</comment>
<comment type="caution">
    <text evidence="14">The sequence shown here is derived from an EMBL/GenBank/DDBJ whole genome shotgun (WGS) entry which is preliminary data.</text>
</comment>
<dbReference type="AlphaFoldDB" id="A0A0W0FZ27"/>
<accession>A0A0W0FZ27</accession>